<sequence length="582" mass="67844">METYFQHQSAFFRLPRELREKIYEYYAYEENGLVYDLKASRMRRLIEATNEGQQNNPLANNDLEQTCKIAADDLQGIAFRVNKLTFTTGEAREGTTYRGVSSIAGRWRCILLYIHKTRISMVLHAAELVTPKIIEQIEERYPTLGIHFRSRLRSAQRTPLPDRSWKFPTGWADNERDGIALACFEQALEYLLNLLLAEDRDRFHQLVPQALGRQIGAIKHLQHRPPWRGLFTVEALPKLLSFRIVPCYIPSDEDICNWESFLTEPISCRELKKWVDRQPEEVFVRPELDLHYESRSTRWFFSAMAIFIDFLGRQSNEKRRYIRNVCLREDRKSVSRPSGHAQGLVSFLKEYPQMRVKWHIGMRDNLLPVGWRGFSELTFFDRNIFGHETIEAIADWFENAQMLSGLGLSPQSISIVLEGRTDEGVFGWNMIKRAAGLQEAMLEILRRHDMPVLQVSTGARSGVEWSYRYDHPCDLPLCFGSTVRDIINNDCVVRLDGCAGELWDLEKLVAARLDWTLSRWREEWNVEISNQELLSDIWDGLKARYGIPGYVEKRNGISPREEFRRTFCDASDEDDKEEDGLE</sequence>
<dbReference type="Proteomes" id="UP000799764">
    <property type="component" value="Unassembled WGS sequence"/>
</dbReference>
<keyword evidence="2" id="KW-1185">Reference proteome</keyword>
<dbReference type="AlphaFoldDB" id="A0A9P4PPR4"/>
<organism evidence="1 2">
    <name type="scientific">Karstenula rhodostoma CBS 690.94</name>
    <dbReference type="NCBI Taxonomy" id="1392251"/>
    <lineage>
        <taxon>Eukaryota</taxon>
        <taxon>Fungi</taxon>
        <taxon>Dikarya</taxon>
        <taxon>Ascomycota</taxon>
        <taxon>Pezizomycotina</taxon>
        <taxon>Dothideomycetes</taxon>
        <taxon>Pleosporomycetidae</taxon>
        <taxon>Pleosporales</taxon>
        <taxon>Massarineae</taxon>
        <taxon>Didymosphaeriaceae</taxon>
        <taxon>Karstenula</taxon>
    </lineage>
</organism>
<evidence type="ECO:0000313" key="1">
    <source>
        <dbReference type="EMBL" id="KAF2449050.1"/>
    </source>
</evidence>
<dbReference type="OrthoDB" id="3799754at2759"/>
<evidence type="ECO:0000313" key="2">
    <source>
        <dbReference type="Proteomes" id="UP000799764"/>
    </source>
</evidence>
<comment type="caution">
    <text evidence="1">The sequence shown here is derived from an EMBL/GenBank/DDBJ whole genome shotgun (WGS) entry which is preliminary data.</text>
</comment>
<proteinExistence type="predicted"/>
<gene>
    <name evidence="1" type="ORF">P171DRAFT_518466</name>
</gene>
<reference evidence="1" key="1">
    <citation type="journal article" date="2020" name="Stud. Mycol.">
        <title>101 Dothideomycetes genomes: a test case for predicting lifestyles and emergence of pathogens.</title>
        <authorList>
            <person name="Haridas S."/>
            <person name="Albert R."/>
            <person name="Binder M."/>
            <person name="Bloem J."/>
            <person name="Labutti K."/>
            <person name="Salamov A."/>
            <person name="Andreopoulos B."/>
            <person name="Baker S."/>
            <person name="Barry K."/>
            <person name="Bills G."/>
            <person name="Bluhm B."/>
            <person name="Cannon C."/>
            <person name="Castanera R."/>
            <person name="Culley D."/>
            <person name="Daum C."/>
            <person name="Ezra D."/>
            <person name="Gonzalez J."/>
            <person name="Henrissat B."/>
            <person name="Kuo A."/>
            <person name="Liang C."/>
            <person name="Lipzen A."/>
            <person name="Lutzoni F."/>
            <person name="Magnuson J."/>
            <person name="Mondo S."/>
            <person name="Nolan M."/>
            <person name="Ohm R."/>
            <person name="Pangilinan J."/>
            <person name="Park H.-J."/>
            <person name="Ramirez L."/>
            <person name="Alfaro M."/>
            <person name="Sun H."/>
            <person name="Tritt A."/>
            <person name="Yoshinaga Y."/>
            <person name="Zwiers L.-H."/>
            <person name="Turgeon B."/>
            <person name="Goodwin S."/>
            <person name="Spatafora J."/>
            <person name="Crous P."/>
            <person name="Grigoriev I."/>
        </authorList>
    </citation>
    <scope>NUCLEOTIDE SEQUENCE</scope>
    <source>
        <strain evidence="1">CBS 690.94</strain>
    </source>
</reference>
<protein>
    <submittedName>
        <fullName evidence="1">Uncharacterized protein</fullName>
    </submittedName>
</protein>
<accession>A0A9P4PPR4</accession>
<name>A0A9P4PPR4_9PLEO</name>
<dbReference type="EMBL" id="MU001495">
    <property type="protein sequence ID" value="KAF2449050.1"/>
    <property type="molecule type" value="Genomic_DNA"/>
</dbReference>